<feature type="compositionally biased region" description="Basic and acidic residues" evidence="1">
    <location>
        <begin position="160"/>
        <end position="170"/>
    </location>
</feature>
<evidence type="ECO:0000313" key="3">
    <source>
        <dbReference type="Proteomes" id="UP001626550"/>
    </source>
</evidence>
<feature type="region of interest" description="Disordered" evidence="1">
    <location>
        <begin position="78"/>
        <end position="193"/>
    </location>
</feature>
<feature type="compositionally biased region" description="Polar residues" evidence="1">
    <location>
        <begin position="78"/>
        <end position="92"/>
    </location>
</feature>
<evidence type="ECO:0000256" key="1">
    <source>
        <dbReference type="SAM" id="MobiDB-lite"/>
    </source>
</evidence>
<name>A0ABD2PPQ8_9PLAT</name>
<reference evidence="2 3" key="1">
    <citation type="submission" date="2024-11" db="EMBL/GenBank/DDBJ databases">
        <title>Adaptive evolution of stress response genes in parasites aligns with host niche diversity.</title>
        <authorList>
            <person name="Hahn C."/>
            <person name="Resl P."/>
        </authorList>
    </citation>
    <scope>NUCLEOTIDE SEQUENCE [LARGE SCALE GENOMIC DNA]</scope>
    <source>
        <strain evidence="2">EGGRZ-B1_66</strain>
        <tissue evidence="2">Body</tissue>
    </source>
</reference>
<dbReference type="Proteomes" id="UP001626550">
    <property type="component" value="Unassembled WGS sequence"/>
</dbReference>
<proteinExistence type="predicted"/>
<comment type="caution">
    <text evidence="2">The sequence shown here is derived from an EMBL/GenBank/DDBJ whole genome shotgun (WGS) entry which is preliminary data.</text>
</comment>
<dbReference type="AlphaFoldDB" id="A0ABD2PPQ8"/>
<gene>
    <name evidence="2" type="ORF">Ciccas_012797</name>
</gene>
<organism evidence="2 3">
    <name type="scientific">Cichlidogyrus casuarinus</name>
    <dbReference type="NCBI Taxonomy" id="1844966"/>
    <lineage>
        <taxon>Eukaryota</taxon>
        <taxon>Metazoa</taxon>
        <taxon>Spiralia</taxon>
        <taxon>Lophotrochozoa</taxon>
        <taxon>Platyhelminthes</taxon>
        <taxon>Monogenea</taxon>
        <taxon>Monopisthocotylea</taxon>
        <taxon>Dactylogyridea</taxon>
        <taxon>Ancyrocephalidae</taxon>
        <taxon>Cichlidogyrus</taxon>
    </lineage>
</organism>
<protein>
    <submittedName>
        <fullName evidence="2">Uncharacterized protein</fullName>
    </submittedName>
</protein>
<sequence length="193" mass="21455">MRIGSAKELSVGQLMMEPPSYHETISKYSSNSLPKEENLAIVPPTGNSNIIIVNKTKSPYVADKADSQIHSAASTSMYTTAKSTPFGTSPGSPISEDYSQFEPALSHAEQEPVIEEEEPKIIVVNGENYDGLHSKRQASSHSSEQDRQAYERRRKARKQARLDSLREAEVSYRPQHMNETSRQSDSETEVEGP</sequence>
<dbReference type="EMBL" id="JBJKFK010004885">
    <property type="protein sequence ID" value="KAL3308667.1"/>
    <property type="molecule type" value="Genomic_DNA"/>
</dbReference>
<keyword evidence="3" id="KW-1185">Reference proteome</keyword>
<evidence type="ECO:0000313" key="2">
    <source>
        <dbReference type="EMBL" id="KAL3308667.1"/>
    </source>
</evidence>
<accession>A0ABD2PPQ8</accession>